<feature type="transmembrane region" description="Helical" evidence="7">
    <location>
        <begin position="180"/>
        <end position="203"/>
    </location>
</feature>
<dbReference type="Pfam" id="PF06808">
    <property type="entry name" value="DctM"/>
    <property type="match status" value="1"/>
</dbReference>
<feature type="transmembrane region" description="Helical" evidence="7">
    <location>
        <begin position="265"/>
        <end position="282"/>
    </location>
</feature>
<proteinExistence type="predicted"/>
<dbReference type="Proteomes" id="UP001494902">
    <property type="component" value="Unassembled WGS sequence"/>
</dbReference>
<keyword evidence="4 7" id="KW-0812">Transmembrane</keyword>
<evidence type="ECO:0000313" key="9">
    <source>
        <dbReference type="EMBL" id="MEQ3552777.1"/>
    </source>
</evidence>
<feature type="transmembrane region" description="Helical" evidence="7">
    <location>
        <begin position="370"/>
        <end position="392"/>
    </location>
</feature>
<evidence type="ECO:0000256" key="3">
    <source>
        <dbReference type="ARBA" id="ARBA00022519"/>
    </source>
</evidence>
<keyword evidence="3" id="KW-0997">Cell inner membrane</keyword>
<dbReference type="PANTHER" id="PTHR33362:SF2">
    <property type="entry name" value="TRAP TRANSPORTER LARGE PERMEASE PROTEIN"/>
    <property type="match status" value="1"/>
</dbReference>
<evidence type="ECO:0000256" key="4">
    <source>
        <dbReference type="ARBA" id="ARBA00022692"/>
    </source>
</evidence>
<feature type="transmembrane region" description="Helical" evidence="7">
    <location>
        <begin position="227"/>
        <end position="245"/>
    </location>
</feature>
<dbReference type="RefSeq" id="WP_349299844.1">
    <property type="nucleotide sequence ID" value="NZ_JBEDNQ010000008.1"/>
</dbReference>
<evidence type="ECO:0000256" key="5">
    <source>
        <dbReference type="ARBA" id="ARBA00022989"/>
    </source>
</evidence>
<comment type="subcellular location">
    <subcellularLocation>
        <location evidence="1">Cell inner membrane</location>
        <topology evidence="1">Multi-pass membrane protein</topology>
    </subcellularLocation>
</comment>
<accession>A0ABV1KE88</accession>
<keyword evidence="5 7" id="KW-1133">Transmembrane helix</keyword>
<evidence type="ECO:0000256" key="6">
    <source>
        <dbReference type="ARBA" id="ARBA00023136"/>
    </source>
</evidence>
<evidence type="ECO:0000259" key="8">
    <source>
        <dbReference type="Pfam" id="PF06808"/>
    </source>
</evidence>
<keyword evidence="10" id="KW-1185">Reference proteome</keyword>
<reference evidence="9 10" key="1">
    <citation type="submission" date="2024-03" db="EMBL/GenBank/DDBJ databases">
        <title>Draft genome sequence of Pseudonocardia nematodicida JCM 31783.</title>
        <authorList>
            <person name="Butdee W."/>
            <person name="Duangmal K."/>
        </authorList>
    </citation>
    <scope>NUCLEOTIDE SEQUENCE [LARGE SCALE GENOMIC DNA]</scope>
    <source>
        <strain evidence="9 10">JCM 31783</strain>
    </source>
</reference>
<sequence length="448" mass="45902">MGIAVIALAVYIALIIVMIAVLKRSVGEALGVSFVVLCAFGGGDFLGLFASGMAEAFSEPIVYAAMTFVFLGAIFVRTGLIDRMVGILNSLLGRMTGGAGYVSTVAAALFGAVSHGGSGNAAAVGAVTIPWMNRSHWPKHMSATIVAGNAGMGTVIPPSPSLLILAGSAAVAPVIGLEELLLPGLVAAGYMLLYRLILVAVFVRRYGVEKVDRADLLGVGESIRQGWWSLLVFVGVALPVVVTIGPLAQRAIDWIGESAHDTINIVVWIPALMSVAAIILGWKKLPHSASGWFAMFRDSGPRFSAVGATVVFAFAASEVLTELGLGPQLGELLSGFQAAPLLTVALVGILVILVAGPLPSAATIATIGGVAFSVLTAAGVPPAAAVTAILIFSSTEGASPPGAAPIYIASGISQVNPVRTFLPLVSCYVIPMYALGIVVGMSWLPIVF</sequence>
<evidence type="ECO:0000256" key="1">
    <source>
        <dbReference type="ARBA" id="ARBA00004429"/>
    </source>
</evidence>
<feature type="transmembrane region" description="Helical" evidence="7">
    <location>
        <begin position="92"/>
        <end position="113"/>
    </location>
</feature>
<keyword evidence="2" id="KW-1003">Cell membrane</keyword>
<organism evidence="9 10">
    <name type="scientific">Pseudonocardia nematodicida</name>
    <dbReference type="NCBI Taxonomy" id="1206997"/>
    <lineage>
        <taxon>Bacteria</taxon>
        <taxon>Bacillati</taxon>
        <taxon>Actinomycetota</taxon>
        <taxon>Actinomycetes</taxon>
        <taxon>Pseudonocardiales</taxon>
        <taxon>Pseudonocardiaceae</taxon>
        <taxon>Pseudonocardia</taxon>
    </lineage>
</organism>
<evidence type="ECO:0000256" key="2">
    <source>
        <dbReference type="ARBA" id="ARBA00022475"/>
    </source>
</evidence>
<feature type="transmembrane region" description="Helical" evidence="7">
    <location>
        <begin position="338"/>
        <end position="358"/>
    </location>
</feature>
<feature type="transmembrane region" description="Helical" evidence="7">
    <location>
        <begin position="6"/>
        <end position="22"/>
    </location>
</feature>
<feature type="transmembrane region" description="Helical" evidence="7">
    <location>
        <begin position="61"/>
        <end position="80"/>
    </location>
</feature>
<comment type="caution">
    <text evidence="9">The sequence shown here is derived from an EMBL/GenBank/DDBJ whole genome shotgun (WGS) entry which is preliminary data.</text>
</comment>
<feature type="transmembrane region" description="Helical" evidence="7">
    <location>
        <begin position="303"/>
        <end position="326"/>
    </location>
</feature>
<dbReference type="PANTHER" id="PTHR33362">
    <property type="entry name" value="SIALIC ACID TRAP TRANSPORTER PERMEASE PROTEIN SIAT-RELATED"/>
    <property type="match status" value="1"/>
</dbReference>
<name>A0ABV1KE88_9PSEU</name>
<dbReference type="EMBL" id="JBEDNQ010000008">
    <property type="protein sequence ID" value="MEQ3552777.1"/>
    <property type="molecule type" value="Genomic_DNA"/>
</dbReference>
<evidence type="ECO:0000313" key="10">
    <source>
        <dbReference type="Proteomes" id="UP001494902"/>
    </source>
</evidence>
<gene>
    <name evidence="9" type="ORF">WIS52_20105</name>
</gene>
<protein>
    <submittedName>
        <fullName evidence="9">TRAP transporter large permease subunit</fullName>
    </submittedName>
</protein>
<keyword evidence="6 7" id="KW-0472">Membrane</keyword>
<feature type="transmembrane region" description="Helical" evidence="7">
    <location>
        <begin position="29"/>
        <end position="49"/>
    </location>
</feature>
<evidence type="ECO:0000256" key="7">
    <source>
        <dbReference type="SAM" id="Phobius"/>
    </source>
</evidence>
<dbReference type="InterPro" id="IPR004681">
    <property type="entry name" value="TRAP_DctM"/>
</dbReference>
<dbReference type="InterPro" id="IPR010656">
    <property type="entry name" value="DctM"/>
</dbReference>
<feature type="transmembrane region" description="Helical" evidence="7">
    <location>
        <begin position="421"/>
        <end position="444"/>
    </location>
</feature>
<feature type="domain" description="TRAP C4-dicarboxylate transport system permease DctM subunit" evidence="8">
    <location>
        <begin position="15"/>
        <end position="435"/>
    </location>
</feature>